<dbReference type="Proteomes" id="UP001501532">
    <property type="component" value="Unassembled WGS sequence"/>
</dbReference>
<comment type="caution">
    <text evidence="1">The sequence shown here is derived from an EMBL/GenBank/DDBJ whole genome shotgun (WGS) entry which is preliminary data.</text>
</comment>
<sequence>MGVIPDGERGNIAEYLRSGTAVIALMGFLEDILGNKFSRSDGTAVMSDGRFSFNPVVKASSDTVKQIWPDGQKGITVKINWTEEIYVPY</sequence>
<reference evidence="2" key="1">
    <citation type="journal article" date="2019" name="Int. J. Syst. Evol. Microbiol.">
        <title>The Global Catalogue of Microorganisms (GCM) 10K type strain sequencing project: providing services to taxonomists for standard genome sequencing and annotation.</title>
        <authorList>
            <consortium name="The Broad Institute Genomics Platform"/>
            <consortium name="The Broad Institute Genome Sequencing Center for Infectious Disease"/>
            <person name="Wu L."/>
            <person name="Ma J."/>
        </authorList>
    </citation>
    <scope>NUCLEOTIDE SEQUENCE [LARGE SCALE GENOMIC DNA]</scope>
    <source>
        <strain evidence="2">JCM 9091</strain>
    </source>
</reference>
<name>A0ABP6M155_9ACTN</name>
<keyword evidence="2" id="KW-1185">Reference proteome</keyword>
<gene>
    <name evidence="1" type="ORF">GCM10010448_53390</name>
</gene>
<protein>
    <submittedName>
        <fullName evidence="1">Uncharacterized protein</fullName>
    </submittedName>
</protein>
<proteinExistence type="predicted"/>
<organism evidence="1 2">
    <name type="scientific">Streptomyces glomeratus</name>
    <dbReference type="NCBI Taxonomy" id="284452"/>
    <lineage>
        <taxon>Bacteria</taxon>
        <taxon>Bacillati</taxon>
        <taxon>Actinomycetota</taxon>
        <taxon>Actinomycetes</taxon>
        <taxon>Kitasatosporales</taxon>
        <taxon>Streptomycetaceae</taxon>
        <taxon>Streptomyces</taxon>
    </lineage>
</organism>
<evidence type="ECO:0000313" key="2">
    <source>
        <dbReference type="Proteomes" id="UP001501532"/>
    </source>
</evidence>
<dbReference type="EMBL" id="BAAAUF010000052">
    <property type="protein sequence ID" value="GAA3063424.1"/>
    <property type="molecule type" value="Genomic_DNA"/>
</dbReference>
<accession>A0ABP6M155</accession>
<evidence type="ECO:0000313" key="1">
    <source>
        <dbReference type="EMBL" id="GAA3063424.1"/>
    </source>
</evidence>